<evidence type="ECO:0000256" key="1">
    <source>
        <dbReference type="SAM" id="SignalP"/>
    </source>
</evidence>
<keyword evidence="3" id="KW-0378">Hydrolase</keyword>
<feature type="chain" id="PRO_5039027334" evidence="1">
    <location>
        <begin position="22"/>
        <end position="228"/>
    </location>
</feature>
<dbReference type="EMBL" id="VOGW01000113">
    <property type="protein sequence ID" value="TWV42577.1"/>
    <property type="molecule type" value="Genomic_DNA"/>
</dbReference>
<dbReference type="GO" id="GO:0004519">
    <property type="term" value="F:endonuclease activity"/>
    <property type="evidence" value="ECO:0007669"/>
    <property type="project" value="UniProtKB-KW"/>
</dbReference>
<dbReference type="AlphaFoldDB" id="A0A5C6JPG9"/>
<feature type="domain" description="GmrSD restriction endonucleases C-terminal" evidence="2">
    <location>
        <begin position="105"/>
        <end position="221"/>
    </location>
</feature>
<dbReference type="PANTHER" id="PTHR24094">
    <property type="entry name" value="SECRETED PROTEIN"/>
    <property type="match status" value="1"/>
</dbReference>
<dbReference type="PANTHER" id="PTHR24094:SF15">
    <property type="entry name" value="AMP-DEPENDENT SYNTHETASE_LIGASE DOMAIN-CONTAINING PROTEIN-RELATED"/>
    <property type="match status" value="1"/>
</dbReference>
<accession>A0A5C6JPG9</accession>
<evidence type="ECO:0000259" key="2">
    <source>
        <dbReference type="Pfam" id="PF07510"/>
    </source>
</evidence>
<sequence length="228" mass="24879">MHTKLALATAAATALVIPLTAAPATATATSASVHHSASAATARRDLPEPPPADIVRKELGELNVAAPHPMTGYSRAKFPHWITQYGTCDTREVVLARDGQDVVQDDQCRAISGTWTSPYDDKVFTASGQLDIDHVVPLANGWRSGADEWTTAKRRQFANDLSNPQLVAVSAASNRSKGDQSPDQWAPPLRSYWCTYSRAWTHVKYVYDLNITEAEKNKLSEMLDTCDA</sequence>
<organism evidence="3 4">
    <name type="scientific">Streptomyces misionensis</name>
    <dbReference type="NCBI Taxonomy" id="67331"/>
    <lineage>
        <taxon>Bacteria</taxon>
        <taxon>Bacillati</taxon>
        <taxon>Actinomycetota</taxon>
        <taxon>Actinomycetes</taxon>
        <taxon>Kitasatosporales</taxon>
        <taxon>Streptomycetaceae</taxon>
        <taxon>Streptomyces</taxon>
    </lineage>
</organism>
<comment type="caution">
    <text evidence="3">The sequence shown here is derived from an EMBL/GenBank/DDBJ whole genome shotgun (WGS) entry which is preliminary data.</text>
</comment>
<keyword evidence="3" id="KW-0255">Endonuclease</keyword>
<feature type="signal peptide" evidence="1">
    <location>
        <begin position="1"/>
        <end position="21"/>
    </location>
</feature>
<keyword evidence="3" id="KW-0540">Nuclease</keyword>
<dbReference type="Proteomes" id="UP000320481">
    <property type="component" value="Unassembled WGS sequence"/>
</dbReference>
<protein>
    <submittedName>
        <fullName evidence="3">HNH endonuclease</fullName>
    </submittedName>
</protein>
<name>A0A5C6JPG9_9ACTN</name>
<keyword evidence="4" id="KW-1185">Reference proteome</keyword>
<proteinExistence type="predicted"/>
<reference evidence="3" key="1">
    <citation type="journal article" date="2019" name="Microbiol. Resour. Announc.">
        <title>Draft Genomic Sequences of Streptomyces misionensis and Streptomyces albidoflavus, bacteria applied for phytopathogen biocontrol.</title>
        <authorList>
            <person name="Pylro V."/>
            <person name="Dias A."/>
            <person name="Andreote F."/>
            <person name="Varani A."/>
            <person name="Andreote C."/>
            <person name="Bernardo E."/>
            <person name="Martins T."/>
        </authorList>
    </citation>
    <scope>NUCLEOTIDE SEQUENCE [LARGE SCALE GENOMIC DNA]</scope>
    <source>
        <strain evidence="3">66</strain>
    </source>
</reference>
<gene>
    <name evidence="3" type="ORF">FRZ03_19975</name>
</gene>
<dbReference type="Pfam" id="PF07510">
    <property type="entry name" value="GmrSD_C"/>
    <property type="match status" value="1"/>
</dbReference>
<dbReference type="InterPro" id="IPR011089">
    <property type="entry name" value="GmrSD_C"/>
</dbReference>
<evidence type="ECO:0000313" key="3">
    <source>
        <dbReference type="EMBL" id="TWV42577.1"/>
    </source>
</evidence>
<keyword evidence="1" id="KW-0732">Signal</keyword>
<evidence type="ECO:0000313" key="4">
    <source>
        <dbReference type="Proteomes" id="UP000320481"/>
    </source>
</evidence>